<evidence type="ECO:0000313" key="3">
    <source>
        <dbReference type="Proteomes" id="UP000006746"/>
    </source>
</evidence>
<dbReference type="Proteomes" id="UP000006746">
    <property type="component" value="Unassembled WGS sequence"/>
</dbReference>
<keyword evidence="3" id="KW-1185">Reference proteome</keyword>
<dbReference type="InterPro" id="IPR000873">
    <property type="entry name" value="AMP-dep_synth/lig_dom"/>
</dbReference>
<dbReference type="PANTHER" id="PTHR43845:SF1">
    <property type="entry name" value="BLR5969 PROTEIN"/>
    <property type="match status" value="1"/>
</dbReference>
<evidence type="ECO:0000259" key="1">
    <source>
        <dbReference type="Pfam" id="PF00501"/>
    </source>
</evidence>
<dbReference type="Pfam" id="PF00501">
    <property type="entry name" value="AMP-binding"/>
    <property type="match status" value="1"/>
</dbReference>
<dbReference type="EMBL" id="AMRL01000003">
    <property type="protein sequence ID" value="EKE78158.1"/>
    <property type="molecule type" value="Genomic_DNA"/>
</dbReference>
<dbReference type="eggNOG" id="COG1541">
    <property type="taxonomic scope" value="Bacteria"/>
</dbReference>
<dbReference type="SUPFAM" id="SSF56801">
    <property type="entry name" value="Acetyl-CoA synthetase-like"/>
    <property type="match status" value="1"/>
</dbReference>
<dbReference type="AlphaFoldDB" id="K2JRV3"/>
<dbReference type="STRING" id="1207063.P24_03995"/>
<dbReference type="Gene3D" id="3.40.50.12780">
    <property type="entry name" value="N-terminal domain of ligase-like"/>
    <property type="match status" value="1"/>
</dbReference>
<gene>
    <name evidence="2" type="ORF">P24_03995</name>
</gene>
<dbReference type="InterPro" id="IPR042099">
    <property type="entry name" value="ANL_N_sf"/>
</dbReference>
<sequence>MAYFDILETRDPALREAQLLDRLPAIVAHAKSHTDYFGKLLARVDPAGVTSREALAALPVTRKGDLIALQREAPPFGGLNAKRPSALARIFMSPGPIYDPEGQGRDYWRFARALYAAGFRPCDILHNSFSYHLTPAGSMLETAAHALGCAVVPAGTGQTELQLRAIEDIRPSGYAGTPSFLKILFEKAAETGADISCLKKALVSGEALPPSLRAELSGHGCQVLQCYATADLGLIAYESSAQEGMILDEGVIVEIVRPGTGDPVPDGEVGEVVVTTLTPDYPLIRFGTGDMSAILPGLSPCGRTNRRIKGWMGRADQTTKVKGMFVHPGQVAEAAKRHPEIARFRLVVGGSAGRDEMVLRCESTTQDAALAARIAESLQATTKLKGTVELVAPGSLPNDGKVIEDTRSYE</sequence>
<dbReference type="PANTHER" id="PTHR43845">
    <property type="entry name" value="BLR5969 PROTEIN"/>
    <property type="match status" value="1"/>
</dbReference>
<organism evidence="2 3">
    <name type="scientific">Oceanibaculum indicum P24</name>
    <dbReference type="NCBI Taxonomy" id="1207063"/>
    <lineage>
        <taxon>Bacteria</taxon>
        <taxon>Pseudomonadati</taxon>
        <taxon>Pseudomonadota</taxon>
        <taxon>Alphaproteobacteria</taxon>
        <taxon>Rhodospirillales</taxon>
        <taxon>Oceanibaculaceae</taxon>
        <taxon>Oceanibaculum</taxon>
    </lineage>
</organism>
<dbReference type="Gene3D" id="3.30.300.30">
    <property type="match status" value="1"/>
</dbReference>
<dbReference type="PATRIC" id="fig|1207063.3.peg.808"/>
<proteinExistence type="predicted"/>
<evidence type="ECO:0000313" key="2">
    <source>
        <dbReference type="EMBL" id="EKE78158.1"/>
    </source>
</evidence>
<reference evidence="2 3" key="1">
    <citation type="journal article" date="2012" name="J. Bacteriol.">
        <title>Genome Sequence of Oceanibaculum indicum Type Strain P24.</title>
        <authorList>
            <person name="Lai Q."/>
            <person name="Shao Z."/>
        </authorList>
    </citation>
    <scope>NUCLEOTIDE SEQUENCE [LARGE SCALE GENOMIC DNA]</scope>
    <source>
        <strain evidence="2 3">P24</strain>
    </source>
</reference>
<comment type="caution">
    <text evidence="2">The sequence shown here is derived from an EMBL/GenBank/DDBJ whole genome shotgun (WGS) entry which is preliminary data.</text>
</comment>
<dbReference type="InterPro" id="IPR045851">
    <property type="entry name" value="AMP-bd_C_sf"/>
</dbReference>
<accession>K2JRV3</accession>
<name>K2JRV3_9PROT</name>
<protein>
    <submittedName>
        <fullName evidence="2">Coenzyme F390 synthetase</fullName>
    </submittedName>
</protein>
<feature type="domain" description="AMP-dependent synthetase/ligase" evidence="1">
    <location>
        <begin position="138"/>
        <end position="275"/>
    </location>
</feature>